<dbReference type="InterPro" id="IPR009057">
    <property type="entry name" value="Homeodomain-like_sf"/>
</dbReference>
<keyword evidence="1" id="KW-0805">Transcription regulation</keyword>
<dbReference type="GO" id="GO:0000976">
    <property type="term" value="F:transcription cis-regulatory region binding"/>
    <property type="evidence" value="ECO:0007669"/>
    <property type="project" value="TreeGrafter"/>
</dbReference>
<accession>A0A2X0IJP5</accession>
<feature type="domain" description="HTH tetR-type" evidence="5">
    <location>
        <begin position="6"/>
        <end position="67"/>
    </location>
</feature>
<feature type="DNA-binding region" description="H-T-H motif" evidence="4">
    <location>
        <begin position="30"/>
        <end position="49"/>
    </location>
</feature>
<dbReference type="InterPro" id="IPR050109">
    <property type="entry name" value="HTH-type_TetR-like_transc_reg"/>
</dbReference>
<dbReference type="AlphaFoldDB" id="A0A2X0IJP5"/>
<evidence type="ECO:0000256" key="2">
    <source>
        <dbReference type="ARBA" id="ARBA00023125"/>
    </source>
</evidence>
<dbReference type="RefSeq" id="WP_111502765.1">
    <property type="nucleotide sequence ID" value="NZ_QKYN01000076.1"/>
</dbReference>
<sequence length="191" mass="20803">MARWEPNARERLVRAAIELFAEQGYEATTVNEIAERAGGLTKTTFFRHFTDKREVLFAGQEIHGRIAAEAIAGAPESATPLEMAGLALDGLASSFTKDRRDIGRRLRAVIANSAELQERSASKRAALSDAMAQALRTRGVSDLIADLAAELGARAFYGAFDRWTSSADPRTLVEYAREVFGELKTAVSALE</sequence>
<gene>
    <name evidence="6" type="ORF">DN069_20160</name>
</gene>
<proteinExistence type="predicted"/>
<keyword evidence="2 4" id="KW-0238">DNA-binding</keyword>
<dbReference type="GO" id="GO:0003700">
    <property type="term" value="F:DNA-binding transcription factor activity"/>
    <property type="evidence" value="ECO:0007669"/>
    <property type="project" value="TreeGrafter"/>
</dbReference>
<comment type="caution">
    <text evidence="6">The sequence shown here is derived from an EMBL/GenBank/DDBJ whole genome shotgun (WGS) entry which is preliminary data.</text>
</comment>
<protein>
    <submittedName>
        <fullName evidence="6">TetR/AcrR family transcriptional regulator</fullName>
    </submittedName>
</protein>
<evidence type="ECO:0000259" key="5">
    <source>
        <dbReference type="PROSITE" id="PS50977"/>
    </source>
</evidence>
<reference evidence="6 7" key="1">
    <citation type="submission" date="2018-06" db="EMBL/GenBank/DDBJ databases">
        <title>Streptacidiphilus pinicola sp. nov., isolated from pine grove soil.</title>
        <authorList>
            <person name="Roh S.G."/>
            <person name="Park S."/>
            <person name="Kim M.-K."/>
            <person name="Yun B.-R."/>
            <person name="Park J."/>
            <person name="Kim M.J."/>
            <person name="Kim Y.S."/>
            <person name="Kim S.B."/>
        </authorList>
    </citation>
    <scope>NUCLEOTIDE SEQUENCE [LARGE SCALE GENOMIC DNA]</scope>
    <source>
        <strain evidence="6 7">MMS16-CNU450</strain>
    </source>
</reference>
<dbReference type="PROSITE" id="PS50977">
    <property type="entry name" value="HTH_TETR_2"/>
    <property type="match status" value="1"/>
</dbReference>
<dbReference type="PANTHER" id="PTHR30055:SF238">
    <property type="entry name" value="MYCOFACTOCIN BIOSYNTHESIS TRANSCRIPTIONAL REGULATOR MFTR-RELATED"/>
    <property type="match status" value="1"/>
</dbReference>
<dbReference type="Pfam" id="PF00440">
    <property type="entry name" value="TetR_N"/>
    <property type="match status" value="1"/>
</dbReference>
<name>A0A2X0IJP5_9ACTN</name>
<dbReference type="Proteomes" id="UP000248889">
    <property type="component" value="Unassembled WGS sequence"/>
</dbReference>
<dbReference type="InterPro" id="IPR001647">
    <property type="entry name" value="HTH_TetR"/>
</dbReference>
<dbReference type="OrthoDB" id="4746440at2"/>
<dbReference type="PANTHER" id="PTHR30055">
    <property type="entry name" value="HTH-TYPE TRANSCRIPTIONAL REGULATOR RUTR"/>
    <property type="match status" value="1"/>
</dbReference>
<keyword evidence="7" id="KW-1185">Reference proteome</keyword>
<evidence type="ECO:0000256" key="3">
    <source>
        <dbReference type="ARBA" id="ARBA00023163"/>
    </source>
</evidence>
<dbReference type="Gene3D" id="1.10.357.10">
    <property type="entry name" value="Tetracycline Repressor, domain 2"/>
    <property type="match status" value="1"/>
</dbReference>
<dbReference type="EMBL" id="QKYN01000076">
    <property type="protein sequence ID" value="RAG83843.1"/>
    <property type="molecule type" value="Genomic_DNA"/>
</dbReference>
<evidence type="ECO:0000256" key="1">
    <source>
        <dbReference type="ARBA" id="ARBA00023015"/>
    </source>
</evidence>
<dbReference type="SUPFAM" id="SSF46689">
    <property type="entry name" value="Homeodomain-like"/>
    <property type="match status" value="1"/>
</dbReference>
<keyword evidence="3" id="KW-0804">Transcription</keyword>
<organism evidence="6 7">
    <name type="scientific">Streptacidiphilus pinicola</name>
    <dbReference type="NCBI Taxonomy" id="2219663"/>
    <lineage>
        <taxon>Bacteria</taxon>
        <taxon>Bacillati</taxon>
        <taxon>Actinomycetota</taxon>
        <taxon>Actinomycetes</taxon>
        <taxon>Kitasatosporales</taxon>
        <taxon>Streptomycetaceae</taxon>
        <taxon>Streptacidiphilus</taxon>
    </lineage>
</organism>
<evidence type="ECO:0000313" key="7">
    <source>
        <dbReference type="Proteomes" id="UP000248889"/>
    </source>
</evidence>
<evidence type="ECO:0000256" key="4">
    <source>
        <dbReference type="PROSITE-ProRule" id="PRU00335"/>
    </source>
</evidence>
<evidence type="ECO:0000313" key="6">
    <source>
        <dbReference type="EMBL" id="RAG83843.1"/>
    </source>
</evidence>